<sequence>MKREDFRCINMGTQLATLSAHDASIIEPVQLTNGKKGNALLLLHGFSSTPGVFRFLLPHIIDYYDNLIIPALPGHAESIEAFSRINTLTLLNFAEQACTSLTEQYKNVDVLGLSLGGLLACYLSSKFKLRHLYLLAPALDLTLNMTKIAKIIQVLSAVGFNKVRSTAGNIYYTPEQQAAYRKIPLKTGFSLVDFKGGEIAYRQIPFTAILEILNLIRQFQFNIPTCPTDVFLGIHDKVVDSKQVAKRFSNHANINIHWLANSAHVLPLDNDIEVIIQCIQKNVSQKVAHVKN</sequence>
<dbReference type="InterPro" id="IPR029058">
    <property type="entry name" value="AB_hydrolase_fold"/>
</dbReference>
<dbReference type="Proteomes" id="UP000254968">
    <property type="component" value="Unassembled WGS sequence"/>
</dbReference>
<feature type="domain" description="AB hydrolase-1" evidence="1">
    <location>
        <begin position="40"/>
        <end position="271"/>
    </location>
</feature>
<proteinExistence type="predicted"/>
<evidence type="ECO:0000313" key="2">
    <source>
        <dbReference type="EMBL" id="STX27580.1"/>
    </source>
</evidence>
<evidence type="ECO:0000313" key="3">
    <source>
        <dbReference type="Proteomes" id="UP000254968"/>
    </source>
</evidence>
<dbReference type="InterPro" id="IPR000073">
    <property type="entry name" value="AB_hydrolase_1"/>
</dbReference>
<dbReference type="Pfam" id="PF12697">
    <property type="entry name" value="Abhydrolase_6"/>
    <property type="match status" value="1"/>
</dbReference>
<keyword evidence="3" id="KW-1185">Reference proteome</keyword>
<dbReference type="EMBL" id="UGNV01000001">
    <property type="protein sequence ID" value="STX27580.1"/>
    <property type="molecule type" value="Genomic_DNA"/>
</dbReference>
<dbReference type="AlphaFoldDB" id="A0A378HYM6"/>
<gene>
    <name evidence="2" type="ORF">NCTC13315_00086</name>
</gene>
<organism evidence="2 3">
    <name type="scientific">Legionella beliardensis</name>
    <dbReference type="NCBI Taxonomy" id="91822"/>
    <lineage>
        <taxon>Bacteria</taxon>
        <taxon>Pseudomonadati</taxon>
        <taxon>Pseudomonadota</taxon>
        <taxon>Gammaproteobacteria</taxon>
        <taxon>Legionellales</taxon>
        <taxon>Legionellaceae</taxon>
        <taxon>Legionella</taxon>
    </lineage>
</organism>
<evidence type="ECO:0000259" key="1">
    <source>
        <dbReference type="Pfam" id="PF12697"/>
    </source>
</evidence>
<accession>A0A378HYM6</accession>
<reference evidence="2 3" key="1">
    <citation type="submission" date="2018-06" db="EMBL/GenBank/DDBJ databases">
        <authorList>
            <consortium name="Pathogen Informatics"/>
            <person name="Doyle S."/>
        </authorList>
    </citation>
    <scope>NUCLEOTIDE SEQUENCE [LARGE SCALE GENOMIC DNA]</scope>
    <source>
        <strain evidence="2 3">NCTC13315</strain>
    </source>
</reference>
<dbReference type="GO" id="GO:0047372">
    <property type="term" value="F:monoacylglycerol lipase activity"/>
    <property type="evidence" value="ECO:0007669"/>
    <property type="project" value="UniProtKB-EC"/>
</dbReference>
<dbReference type="Gene3D" id="3.40.50.1820">
    <property type="entry name" value="alpha/beta hydrolase"/>
    <property type="match status" value="1"/>
</dbReference>
<dbReference type="SUPFAM" id="SSF53474">
    <property type="entry name" value="alpha/beta-Hydrolases"/>
    <property type="match status" value="1"/>
</dbReference>
<dbReference type="EC" id="3.1.1.23" evidence="2"/>
<keyword evidence="2" id="KW-0378">Hydrolase</keyword>
<protein>
    <submittedName>
        <fullName evidence="2">Lipase</fullName>
        <ecNumber evidence="2">3.1.1.23</ecNumber>
    </submittedName>
</protein>
<dbReference type="OrthoDB" id="9786110at2"/>
<name>A0A378HYM6_9GAMM</name>
<dbReference type="RefSeq" id="WP_115301382.1">
    <property type="nucleotide sequence ID" value="NZ_CAAAHO010000003.1"/>
</dbReference>